<evidence type="ECO:0000256" key="3">
    <source>
        <dbReference type="ARBA" id="ARBA00022989"/>
    </source>
</evidence>
<keyword evidence="8" id="KW-1185">Reference proteome</keyword>
<dbReference type="EMBL" id="CAMPGE010007264">
    <property type="protein sequence ID" value="CAI2366185.1"/>
    <property type="molecule type" value="Genomic_DNA"/>
</dbReference>
<feature type="transmembrane region" description="Helical" evidence="6">
    <location>
        <begin position="79"/>
        <end position="99"/>
    </location>
</feature>
<reference evidence="7" key="1">
    <citation type="submission" date="2023-07" db="EMBL/GenBank/DDBJ databases">
        <authorList>
            <consortium name="AG Swart"/>
            <person name="Singh M."/>
            <person name="Singh A."/>
            <person name="Seah K."/>
            <person name="Emmerich C."/>
        </authorList>
    </citation>
    <scope>NUCLEOTIDE SEQUENCE</scope>
    <source>
        <strain evidence="7">DP1</strain>
    </source>
</reference>
<evidence type="ECO:0000256" key="2">
    <source>
        <dbReference type="ARBA" id="ARBA00022692"/>
    </source>
</evidence>
<feature type="transmembrane region" description="Helical" evidence="6">
    <location>
        <begin position="261"/>
        <end position="285"/>
    </location>
</feature>
<feature type="transmembrane region" description="Helical" evidence="6">
    <location>
        <begin position="163"/>
        <end position="184"/>
    </location>
</feature>
<keyword evidence="3 6" id="KW-1133">Transmembrane helix</keyword>
<feature type="transmembrane region" description="Helical" evidence="6">
    <location>
        <begin position="417"/>
        <end position="437"/>
    </location>
</feature>
<evidence type="ECO:0000313" key="7">
    <source>
        <dbReference type="EMBL" id="CAI2366185.1"/>
    </source>
</evidence>
<dbReference type="InterPro" id="IPR011701">
    <property type="entry name" value="MFS"/>
</dbReference>
<evidence type="ECO:0000256" key="1">
    <source>
        <dbReference type="ARBA" id="ARBA00004141"/>
    </source>
</evidence>
<feature type="region of interest" description="Disordered" evidence="5">
    <location>
        <begin position="1"/>
        <end position="26"/>
    </location>
</feature>
<dbReference type="InterPro" id="IPR049680">
    <property type="entry name" value="FLVCR1-2_SLC49-like"/>
</dbReference>
<name>A0AAD1UG08_EUPCR</name>
<feature type="transmembrane region" description="Helical" evidence="6">
    <location>
        <begin position="389"/>
        <end position="411"/>
    </location>
</feature>
<accession>A0AAD1UG08</accession>
<sequence>MEKNDISTHELNETEPLKGTTDQDQTESISQYKLSMRRWPLNIFYSTSVVGSALGMLGFSPITDVMQGIYGVSDFEVQLLMLVFVIFYIPLMFPANYLIEHKGISIPIILATILLIAGAWIRMFANYSFYFILVGQILMAMGQPFVVTAPPKIAGLWHSDNEQALGTTLGSLAQPIGAVLGFLLPLPFISDSDKDSPDGKSKMLFYILIQSIIITVISFPILLIVKDKPDTPPSRSAEEFLKIVPESQVKNFCKLMKNRDFLSILGAFSCIFCVYITLGATVGQITKEFEFGAHDNSYFGAVFAVAGILGSFIHAVPLDAYQKYKLQFIIIGITSVMGIVATTLGLYSQIFWVAALCMGFMGFVLLPIISVSYAFAAEVSFPVNEAHSCGFLQLIGSIIAVIISFVVGILLDSGYRYPALYFLIGVVCIGCICSFFARDNLRKTMSGRRNSSIKSASTISLKQGAGKDIDKLMLAAFNA</sequence>
<feature type="compositionally biased region" description="Basic and acidic residues" evidence="5">
    <location>
        <begin position="1"/>
        <end position="16"/>
    </location>
</feature>
<dbReference type="SUPFAM" id="SSF103473">
    <property type="entry name" value="MFS general substrate transporter"/>
    <property type="match status" value="1"/>
</dbReference>
<dbReference type="AlphaFoldDB" id="A0AAD1UG08"/>
<feature type="transmembrane region" description="Helical" evidence="6">
    <location>
        <begin position="39"/>
        <end position="59"/>
    </location>
</feature>
<dbReference type="GO" id="GO:0016020">
    <property type="term" value="C:membrane"/>
    <property type="evidence" value="ECO:0007669"/>
    <property type="project" value="UniProtKB-SubCell"/>
</dbReference>
<evidence type="ECO:0000256" key="5">
    <source>
        <dbReference type="SAM" id="MobiDB-lite"/>
    </source>
</evidence>
<dbReference type="GO" id="GO:0022857">
    <property type="term" value="F:transmembrane transporter activity"/>
    <property type="evidence" value="ECO:0007669"/>
    <property type="project" value="InterPro"/>
</dbReference>
<evidence type="ECO:0000256" key="6">
    <source>
        <dbReference type="SAM" id="Phobius"/>
    </source>
</evidence>
<evidence type="ECO:0008006" key="9">
    <source>
        <dbReference type="Google" id="ProtNLM"/>
    </source>
</evidence>
<dbReference type="PANTHER" id="PTHR10924:SF6">
    <property type="entry name" value="SOLUTE CARRIER FAMILY 49 MEMBER A3"/>
    <property type="match status" value="1"/>
</dbReference>
<feature type="transmembrane region" description="Helical" evidence="6">
    <location>
        <begin position="129"/>
        <end position="151"/>
    </location>
</feature>
<dbReference type="Gene3D" id="1.20.1250.20">
    <property type="entry name" value="MFS general substrate transporter like domains"/>
    <property type="match status" value="2"/>
</dbReference>
<dbReference type="Proteomes" id="UP001295684">
    <property type="component" value="Unassembled WGS sequence"/>
</dbReference>
<feature type="transmembrane region" description="Helical" evidence="6">
    <location>
        <begin position="204"/>
        <end position="225"/>
    </location>
</feature>
<dbReference type="PANTHER" id="PTHR10924">
    <property type="entry name" value="MAJOR FACILITATOR SUPERFAMILY PROTEIN-RELATED"/>
    <property type="match status" value="1"/>
</dbReference>
<dbReference type="InterPro" id="IPR036259">
    <property type="entry name" value="MFS_trans_sf"/>
</dbReference>
<feature type="transmembrane region" description="Helical" evidence="6">
    <location>
        <begin position="353"/>
        <end position="377"/>
    </location>
</feature>
<comment type="caution">
    <text evidence="7">The sequence shown here is derived from an EMBL/GenBank/DDBJ whole genome shotgun (WGS) entry which is preliminary data.</text>
</comment>
<gene>
    <name evidence="7" type="ORF">ECRASSUSDP1_LOCUS7456</name>
</gene>
<comment type="subcellular location">
    <subcellularLocation>
        <location evidence="1">Membrane</location>
        <topology evidence="1">Multi-pass membrane protein</topology>
    </subcellularLocation>
</comment>
<feature type="transmembrane region" description="Helical" evidence="6">
    <location>
        <begin position="297"/>
        <end position="316"/>
    </location>
</feature>
<evidence type="ECO:0000313" key="8">
    <source>
        <dbReference type="Proteomes" id="UP001295684"/>
    </source>
</evidence>
<organism evidence="7 8">
    <name type="scientific">Euplotes crassus</name>
    <dbReference type="NCBI Taxonomy" id="5936"/>
    <lineage>
        <taxon>Eukaryota</taxon>
        <taxon>Sar</taxon>
        <taxon>Alveolata</taxon>
        <taxon>Ciliophora</taxon>
        <taxon>Intramacronucleata</taxon>
        <taxon>Spirotrichea</taxon>
        <taxon>Hypotrichia</taxon>
        <taxon>Euplotida</taxon>
        <taxon>Euplotidae</taxon>
        <taxon>Moneuplotes</taxon>
    </lineage>
</organism>
<keyword evidence="4 6" id="KW-0472">Membrane</keyword>
<proteinExistence type="predicted"/>
<dbReference type="Pfam" id="PF07690">
    <property type="entry name" value="MFS_1"/>
    <property type="match status" value="1"/>
</dbReference>
<feature type="transmembrane region" description="Helical" evidence="6">
    <location>
        <begin position="328"/>
        <end position="347"/>
    </location>
</feature>
<protein>
    <recommendedName>
        <fullName evidence="9">Major facilitator superfamily (MFS) profile domain-containing protein</fullName>
    </recommendedName>
</protein>
<keyword evidence="2 6" id="KW-0812">Transmembrane</keyword>
<feature type="transmembrane region" description="Helical" evidence="6">
    <location>
        <begin position="106"/>
        <end position="123"/>
    </location>
</feature>
<evidence type="ECO:0000256" key="4">
    <source>
        <dbReference type="ARBA" id="ARBA00023136"/>
    </source>
</evidence>